<evidence type="ECO:0000313" key="9">
    <source>
        <dbReference type="Proteomes" id="UP001181355"/>
    </source>
</evidence>
<dbReference type="EMBL" id="CP133720">
    <property type="protein sequence ID" value="WMW81640.1"/>
    <property type="molecule type" value="Genomic_DNA"/>
</dbReference>
<dbReference type="NCBIfam" id="NF001055">
    <property type="entry name" value="PRK00117.2-5"/>
    <property type="match status" value="1"/>
</dbReference>
<feature type="domain" description="RecX first three-helical" evidence="7">
    <location>
        <begin position="11"/>
        <end position="48"/>
    </location>
</feature>
<dbReference type="Pfam" id="PF21982">
    <property type="entry name" value="RecX_HTH1"/>
    <property type="match status" value="1"/>
</dbReference>
<accession>A0ABY9RMY2</accession>
<protein>
    <recommendedName>
        <fullName evidence="3 5">Regulatory protein RecX</fullName>
    </recommendedName>
</protein>
<evidence type="ECO:0000259" key="7">
    <source>
        <dbReference type="Pfam" id="PF21982"/>
    </source>
</evidence>
<dbReference type="Proteomes" id="UP001181355">
    <property type="component" value="Chromosome"/>
</dbReference>
<sequence>MFKKPPLSLKGRALRYLSMREHSRVELARKLTPYVQEGDDLEEVLNFLERAKYLSNQRFSESLANRRQSRFGNQRIMAELHAHDLSTDDIAEVKERLQETEIERATEVLHKKFPTAPQDHEAKAKQMKFLMQRGFSSRAVQQAMRAERDVDFSDE</sequence>
<comment type="subcellular location">
    <subcellularLocation>
        <location evidence="1 5">Cytoplasm</location>
    </subcellularLocation>
</comment>
<keyword evidence="9" id="KW-1185">Reference proteome</keyword>
<comment type="similarity">
    <text evidence="2 5">Belongs to the RecX family.</text>
</comment>
<dbReference type="Gene3D" id="1.10.10.10">
    <property type="entry name" value="Winged helix-like DNA-binding domain superfamily/Winged helix DNA-binding domain"/>
    <property type="match status" value="2"/>
</dbReference>
<organism evidence="8 9">
    <name type="scientific">Undibacterium cyanobacteriorum</name>
    <dbReference type="NCBI Taxonomy" id="3073561"/>
    <lineage>
        <taxon>Bacteria</taxon>
        <taxon>Pseudomonadati</taxon>
        <taxon>Pseudomonadota</taxon>
        <taxon>Betaproteobacteria</taxon>
        <taxon>Burkholderiales</taxon>
        <taxon>Oxalobacteraceae</taxon>
        <taxon>Undibacterium</taxon>
    </lineage>
</organism>
<dbReference type="PANTHER" id="PTHR33602">
    <property type="entry name" value="REGULATORY PROTEIN RECX FAMILY PROTEIN"/>
    <property type="match status" value="1"/>
</dbReference>
<name>A0ABY9RMY2_9BURK</name>
<gene>
    <name evidence="5 8" type="primary">recX</name>
    <name evidence="8" type="ORF">RF679_05010</name>
</gene>
<evidence type="ECO:0000256" key="2">
    <source>
        <dbReference type="ARBA" id="ARBA00009695"/>
    </source>
</evidence>
<dbReference type="InterPro" id="IPR053925">
    <property type="entry name" value="RecX_HTH_3rd"/>
</dbReference>
<dbReference type="RefSeq" id="WP_309483119.1">
    <property type="nucleotide sequence ID" value="NZ_CP133720.1"/>
</dbReference>
<reference evidence="8" key="1">
    <citation type="submission" date="2023-09" db="EMBL/GenBank/DDBJ databases">
        <title>Undibacterium sp. 20NA77.5 isolated from freshwater.</title>
        <authorList>
            <person name="Le V."/>
            <person name="Ko S.-R."/>
            <person name="Ahn C.-Y."/>
            <person name="Oh H.-M."/>
        </authorList>
    </citation>
    <scope>NUCLEOTIDE SEQUENCE</scope>
    <source>
        <strain evidence="8">20NA77.5</strain>
    </source>
</reference>
<dbReference type="InterPro" id="IPR053926">
    <property type="entry name" value="RecX_HTH_1st"/>
</dbReference>
<dbReference type="InterPro" id="IPR036388">
    <property type="entry name" value="WH-like_DNA-bd_sf"/>
</dbReference>
<evidence type="ECO:0000259" key="6">
    <source>
        <dbReference type="Pfam" id="PF21981"/>
    </source>
</evidence>
<dbReference type="HAMAP" id="MF_01114">
    <property type="entry name" value="RecX"/>
    <property type="match status" value="1"/>
</dbReference>
<evidence type="ECO:0000256" key="5">
    <source>
        <dbReference type="HAMAP-Rule" id="MF_01114"/>
    </source>
</evidence>
<evidence type="ECO:0000313" key="8">
    <source>
        <dbReference type="EMBL" id="WMW81640.1"/>
    </source>
</evidence>
<dbReference type="InterPro" id="IPR003783">
    <property type="entry name" value="Regulatory_RecX"/>
</dbReference>
<feature type="domain" description="RecX third three-helical" evidence="6">
    <location>
        <begin position="99"/>
        <end position="144"/>
    </location>
</feature>
<evidence type="ECO:0000256" key="1">
    <source>
        <dbReference type="ARBA" id="ARBA00004496"/>
    </source>
</evidence>
<evidence type="ECO:0000256" key="3">
    <source>
        <dbReference type="ARBA" id="ARBA00018111"/>
    </source>
</evidence>
<comment type="function">
    <text evidence="5">Modulates RecA activity.</text>
</comment>
<dbReference type="Pfam" id="PF21981">
    <property type="entry name" value="RecX_HTH3"/>
    <property type="match status" value="1"/>
</dbReference>
<proteinExistence type="inferred from homology"/>
<evidence type="ECO:0000256" key="4">
    <source>
        <dbReference type="ARBA" id="ARBA00022490"/>
    </source>
</evidence>
<keyword evidence="4 5" id="KW-0963">Cytoplasm</keyword>
<dbReference type="PANTHER" id="PTHR33602:SF1">
    <property type="entry name" value="REGULATORY PROTEIN RECX FAMILY PROTEIN"/>
    <property type="match status" value="1"/>
</dbReference>